<keyword evidence="2" id="KW-0969">Cilium</keyword>
<organism evidence="2 3">
    <name type="scientific">Variovorax ginsengisoli</name>
    <dbReference type="NCBI Taxonomy" id="363844"/>
    <lineage>
        <taxon>Bacteria</taxon>
        <taxon>Pseudomonadati</taxon>
        <taxon>Pseudomonadota</taxon>
        <taxon>Betaproteobacteria</taxon>
        <taxon>Burkholderiales</taxon>
        <taxon>Comamonadaceae</taxon>
        <taxon>Variovorax</taxon>
    </lineage>
</organism>
<keyword evidence="3" id="KW-1185">Reference proteome</keyword>
<evidence type="ECO:0000313" key="2">
    <source>
        <dbReference type="EMBL" id="MDP9902322.1"/>
    </source>
</evidence>
<dbReference type="Gene3D" id="3.40.50.300">
    <property type="entry name" value="P-loop containing nucleotide triphosphate hydrolases"/>
    <property type="match status" value="1"/>
</dbReference>
<sequence length="274" mass="28542">MSPWIADQAEGLRRLLVRTPTRVVAVANTGWQAGSSTAVRNLGAAMVRQGKDVTILTEYAEGTMPPEALAAVVTGNGAGHPGSLTLRSASAVDTGAVAALCSQARCDVVLIDAALDAAGGLSPLGCAADEVMLVLKPTAPSITSTFSGIKRLHQAHALRQLRVLVNGVTGVDQARQIMRNLDQAGSRYLTVALRPAGWIRFDPHVVDARLLGENVVDSFPGSEAAEDFRRVADGIWRWTDVPAAISPRAGSGQSSSRSASLASGLRPALHAAAR</sequence>
<dbReference type="Proteomes" id="UP001226867">
    <property type="component" value="Unassembled WGS sequence"/>
</dbReference>
<dbReference type="EMBL" id="JAUSRO010000017">
    <property type="protein sequence ID" value="MDP9902322.1"/>
    <property type="molecule type" value="Genomic_DNA"/>
</dbReference>
<name>A0ABT9SD82_9BURK</name>
<reference evidence="2 3" key="1">
    <citation type="submission" date="2023-07" db="EMBL/GenBank/DDBJ databases">
        <title>Sorghum-associated microbial communities from plants grown in Nebraska, USA.</title>
        <authorList>
            <person name="Schachtman D."/>
        </authorList>
    </citation>
    <scope>NUCLEOTIDE SEQUENCE [LARGE SCALE GENOMIC DNA]</scope>
    <source>
        <strain evidence="2 3">DS1607</strain>
    </source>
</reference>
<accession>A0ABT9SD82</accession>
<feature type="region of interest" description="Disordered" evidence="1">
    <location>
        <begin position="247"/>
        <end position="274"/>
    </location>
</feature>
<evidence type="ECO:0000313" key="3">
    <source>
        <dbReference type="Proteomes" id="UP001226867"/>
    </source>
</evidence>
<dbReference type="RefSeq" id="WP_307692069.1">
    <property type="nucleotide sequence ID" value="NZ_JAUSRO010000017.1"/>
</dbReference>
<dbReference type="InterPro" id="IPR027417">
    <property type="entry name" value="P-loop_NTPase"/>
</dbReference>
<keyword evidence="2" id="KW-0966">Cell projection</keyword>
<proteinExistence type="predicted"/>
<gene>
    <name evidence="2" type="ORF">J2W36_004599</name>
</gene>
<keyword evidence="2" id="KW-0282">Flagellum</keyword>
<comment type="caution">
    <text evidence="2">The sequence shown here is derived from an EMBL/GenBank/DDBJ whole genome shotgun (WGS) entry which is preliminary data.</text>
</comment>
<protein>
    <submittedName>
        <fullName evidence="2">Flagellar biosynthesis protein FlhG</fullName>
    </submittedName>
</protein>
<evidence type="ECO:0000256" key="1">
    <source>
        <dbReference type="SAM" id="MobiDB-lite"/>
    </source>
</evidence>
<dbReference type="SUPFAM" id="SSF52540">
    <property type="entry name" value="P-loop containing nucleoside triphosphate hydrolases"/>
    <property type="match status" value="1"/>
</dbReference>